<reference evidence="3 4" key="1">
    <citation type="submission" date="2018-07" db="EMBL/GenBank/DDBJ databases">
        <title>Sequencing the genomes of 1000 actinobacteria strains.</title>
        <authorList>
            <person name="Klenk H.-P."/>
        </authorList>
    </citation>
    <scope>NUCLEOTIDE SEQUENCE [LARGE SCALE GENOMIC DNA]</scope>
    <source>
        <strain evidence="3 4">DSM 14442</strain>
    </source>
</reference>
<feature type="compositionally biased region" description="Basic and acidic residues" evidence="1">
    <location>
        <begin position="17"/>
        <end position="28"/>
    </location>
</feature>
<accession>A0A3D9LAW6</accession>
<proteinExistence type="predicted"/>
<organism evidence="3 4">
    <name type="scientific">Citricoccus muralis</name>
    <dbReference type="NCBI Taxonomy" id="169134"/>
    <lineage>
        <taxon>Bacteria</taxon>
        <taxon>Bacillati</taxon>
        <taxon>Actinomycetota</taxon>
        <taxon>Actinomycetes</taxon>
        <taxon>Micrococcales</taxon>
        <taxon>Micrococcaceae</taxon>
        <taxon>Citricoccus</taxon>
    </lineage>
</organism>
<keyword evidence="4" id="KW-1185">Reference proteome</keyword>
<evidence type="ECO:0008006" key="5">
    <source>
        <dbReference type="Google" id="ProtNLM"/>
    </source>
</evidence>
<evidence type="ECO:0000256" key="1">
    <source>
        <dbReference type="SAM" id="MobiDB-lite"/>
    </source>
</evidence>
<feature type="transmembrane region" description="Helical" evidence="2">
    <location>
        <begin position="33"/>
        <end position="56"/>
    </location>
</feature>
<feature type="transmembrane region" description="Helical" evidence="2">
    <location>
        <begin position="113"/>
        <end position="134"/>
    </location>
</feature>
<gene>
    <name evidence="3" type="ORF">C8E99_1069</name>
</gene>
<comment type="caution">
    <text evidence="3">The sequence shown here is derived from an EMBL/GenBank/DDBJ whole genome shotgun (WGS) entry which is preliminary data.</text>
</comment>
<dbReference type="Proteomes" id="UP000256727">
    <property type="component" value="Unassembled WGS sequence"/>
</dbReference>
<dbReference type="RefSeq" id="WP_147301177.1">
    <property type="nucleotide sequence ID" value="NZ_QREH01000001.1"/>
</dbReference>
<name>A0A3D9LAW6_9MICC</name>
<dbReference type="AlphaFoldDB" id="A0A3D9LAW6"/>
<feature type="region of interest" description="Disordered" evidence="1">
    <location>
        <begin position="1"/>
        <end position="28"/>
    </location>
</feature>
<evidence type="ECO:0000256" key="2">
    <source>
        <dbReference type="SAM" id="Phobius"/>
    </source>
</evidence>
<protein>
    <recommendedName>
        <fullName evidence="5">DUF1648 domain-containing protein</fullName>
    </recommendedName>
</protein>
<evidence type="ECO:0000313" key="3">
    <source>
        <dbReference type="EMBL" id="REE03262.1"/>
    </source>
</evidence>
<feature type="transmembrane region" description="Helical" evidence="2">
    <location>
        <begin position="146"/>
        <end position="167"/>
    </location>
</feature>
<keyword evidence="2" id="KW-0472">Membrane</keyword>
<sequence length="182" mass="19424">MSNPTGPSGTKRGPVPDPDRYMDSSEQRRTHRLTITAPLTSCILAATLYMLTLPWLPKVWVSHVDGQGTLTYAPHWPLALVSLLAAALAFGISRLLTREHTQAGHWHDLEKGIVVAVLSAGYGFLVALLATVAASVGRAPEELGTGLIGLGLLGFVLGLIGAIAVHAPALPRARVDRWTPHY</sequence>
<feature type="transmembrane region" description="Helical" evidence="2">
    <location>
        <begin position="76"/>
        <end position="92"/>
    </location>
</feature>
<dbReference type="EMBL" id="QREH01000001">
    <property type="protein sequence ID" value="REE03262.1"/>
    <property type="molecule type" value="Genomic_DNA"/>
</dbReference>
<keyword evidence="2" id="KW-1133">Transmembrane helix</keyword>
<evidence type="ECO:0000313" key="4">
    <source>
        <dbReference type="Proteomes" id="UP000256727"/>
    </source>
</evidence>
<keyword evidence="2" id="KW-0812">Transmembrane</keyword>